<feature type="region of interest" description="Disordered" evidence="1">
    <location>
        <begin position="99"/>
        <end position="177"/>
    </location>
</feature>
<evidence type="ECO:0000256" key="1">
    <source>
        <dbReference type="SAM" id="MobiDB-lite"/>
    </source>
</evidence>
<feature type="region of interest" description="Disordered" evidence="1">
    <location>
        <begin position="59"/>
        <end position="85"/>
    </location>
</feature>
<dbReference type="STRING" id="92696.A0A4R0RTW0"/>
<name>A0A4R0RTW0_9APHY</name>
<evidence type="ECO:0000313" key="2">
    <source>
        <dbReference type="EMBL" id="TCD69099.1"/>
    </source>
</evidence>
<organism evidence="2 3">
    <name type="scientific">Steccherinum ochraceum</name>
    <dbReference type="NCBI Taxonomy" id="92696"/>
    <lineage>
        <taxon>Eukaryota</taxon>
        <taxon>Fungi</taxon>
        <taxon>Dikarya</taxon>
        <taxon>Basidiomycota</taxon>
        <taxon>Agaricomycotina</taxon>
        <taxon>Agaricomycetes</taxon>
        <taxon>Polyporales</taxon>
        <taxon>Steccherinaceae</taxon>
        <taxon>Steccherinum</taxon>
    </lineage>
</organism>
<protein>
    <submittedName>
        <fullName evidence="2">Uncharacterized protein</fullName>
    </submittedName>
</protein>
<dbReference type="Proteomes" id="UP000292702">
    <property type="component" value="Unassembled WGS sequence"/>
</dbReference>
<dbReference type="EMBL" id="RWJN01000049">
    <property type="protein sequence ID" value="TCD69099.1"/>
    <property type="molecule type" value="Genomic_DNA"/>
</dbReference>
<feature type="region of interest" description="Disordered" evidence="1">
    <location>
        <begin position="246"/>
        <end position="267"/>
    </location>
</feature>
<reference evidence="2 3" key="1">
    <citation type="submission" date="2018-11" db="EMBL/GenBank/DDBJ databases">
        <title>Genome assembly of Steccherinum ochraceum LE-BIN_3174, the white-rot fungus of the Steccherinaceae family (The Residual Polyporoid clade, Polyporales, Basidiomycota).</title>
        <authorList>
            <person name="Fedorova T.V."/>
            <person name="Glazunova O.A."/>
            <person name="Landesman E.O."/>
            <person name="Moiseenko K.V."/>
            <person name="Psurtseva N.V."/>
            <person name="Savinova O.S."/>
            <person name="Shakhova N.V."/>
            <person name="Tyazhelova T.V."/>
            <person name="Vasina D.V."/>
        </authorList>
    </citation>
    <scope>NUCLEOTIDE SEQUENCE [LARGE SCALE GENOMIC DNA]</scope>
    <source>
        <strain evidence="2 3">LE-BIN_3174</strain>
    </source>
</reference>
<accession>A0A4R0RTW0</accession>
<feature type="compositionally biased region" description="Low complexity" evidence="1">
    <location>
        <begin position="135"/>
        <end position="168"/>
    </location>
</feature>
<evidence type="ECO:0000313" key="3">
    <source>
        <dbReference type="Proteomes" id="UP000292702"/>
    </source>
</evidence>
<sequence>MDCNPFEDAFRSWTSSGPLETSVSSASSSLRPEPQDHPSSSPSIPARVTIWAKSQAHQVPLLAPSPRKAQLGPVHSPAQLPHDVPQFPPSPMLTFQGNGDLGHMPPLALSFPSLPGNFSRSQYSPPPSPPPQQELPPYHAARGSAGRASSSLGSVRTSSDYSDTSSSRGHLMSPTSLYPLDAHSDPCHGGACGESSSIHRFPSLRGVEHDMQHTYDFVDKVSHSQVSQDAGHHVNMPIPVVVVHGDESEMRSQHPNKPKRRETMSDATDKTASAVNSTNNVLQDVQSDGVQIPAVLQQVGDMSVQSLRTYFEEQRFSELLRLLDDVARIHPFVSVAVVAFKVAFQTYLTRKDNDARVVKVYTVMRDMMMVLRELLEADDASPTHGQLEELCQVTANDIKTCAKLCDTYHELGSFEKFTKARAWKSDLTYYETLFSNRRKEFVLAIAVRNYSKISNMSAVILARDATFKEALTSANDQLQVDLKQHMSGVVENSSEETRRQLHAIMIKVENISSKVNHLVKFDLPITSA</sequence>
<feature type="region of interest" description="Disordered" evidence="1">
    <location>
        <begin position="1"/>
        <end position="46"/>
    </location>
</feature>
<proteinExistence type="predicted"/>
<feature type="compositionally biased region" description="Polar residues" evidence="1">
    <location>
        <begin position="12"/>
        <end position="21"/>
    </location>
</feature>
<keyword evidence="3" id="KW-1185">Reference proteome</keyword>
<gene>
    <name evidence="2" type="ORF">EIP91_008741</name>
</gene>
<comment type="caution">
    <text evidence="2">The sequence shown here is derived from an EMBL/GenBank/DDBJ whole genome shotgun (WGS) entry which is preliminary data.</text>
</comment>
<dbReference type="AlphaFoldDB" id="A0A4R0RTW0"/>
<feature type="compositionally biased region" description="Pro residues" evidence="1">
    <location>
        <begin position="124"/>
        <end position="134"/>
    </location>
</feature>